<keyword evidence="3" id="KW-0862">Zinc</keyword>
<evidence type="ECO:0000256" key="5">
    <source>
        <dbReference type="PROSITE-ProRule" id="PRU00134"/>
    </source>
</evidence>
<dbReference type="AlphaFoldDB" id="K0RWY4"/>
<evidence type="ECO:0000256" key="1">
    <source>
        <dbReference type="ARBA" id="ARBA00022723"/>
    </source>
</evidence>
<sequence length="422" mass="46554">LAAAIGRYSATTSRQISANPPSAEHAPRRRSFLGGRRPFLRRSTPSPCPDRPAPSYKNTSPSSSHITSHHPTARGIGGQSVEEHGCHKLGTPATLRREVRGFPTRHRQLGPWAPPSRPALLSAMSGIQEVETCANCGKESGEAVKLKHCTACRLVKYCCVDCQRAHRKQHKKACKQRAAELKDEMLYSQGLERPESDFCPICTLPIPFHMYDHSVFNACCMKQICDGCNLAAQKRGMRDCAFCRSTYPGNDADELAMIQARVGKKDPDASLYLGLKYFHGANALQKDTKKAVKLWEEAAELGSVGALFELGNAYHEGEGVQQDKAKAAQFWTKAAIQGHVPARTNLGNHERRKGNHDRAVRHYLISAKTGDGRSLENIKILFIGGLATKEQYAEALKGHQDAVEEMKSHDRDEAKAYLDSTK</sequence>
<reference evidence="8 9" key="1">
    <citation type="journal article" date="2012" name="Genome Biol.">
        <title>Genome and low-iron response of an oceanic diatom adapted to chronic iron limitation.</title>
        <authorList>
            <person name="Lommer M."/>
            <person name="Specht M."/>
            <person name="Roy A.S."/>
            <person name="Kraemer L."/>
            <person name="Andreson R."/>
            <person name="Gutowska M.A."/>
            <person name="Wolf J."/>
            <person name="Bergner S.V."/>
            <person name="Schilhabel M.B."/>
            <person name="Klostermeier U.C."/>
            <person name="Beiko R.G."/>
            <person name="Rosenstiel P."/>
            <person name="Hippler M."/>
            <person name="Laroche J."/>
        </authorList>
    </citation>
    <scope>NUCLEOTIDE SEQUENCE [LARGE SCALE GENOMIC DNA]</scope>
    <source>
        <strain evidence="8 9">CCMP1005</strain>
    </source>
</reference>
<dbReference type="eggNOG" id="ENOG502RZ2E">
    <property type="taxonomic scope" value="Eukaryota"/>
</dbReference>
<protein>
    <recommendedName>
        <fullName evidence="7">MYND-type domain-containing protein</fullName>
    </recommendedName>
</protein>
<proteinExistence type="inferred from homology"/>
<dbReference type="InterPro" id="IPR011990">
    <property type="entry name" value="TPR-like_helical_dom_sf"/>
</dbReference>
<dbReference type="Gene3D" id="1.25.40.10">
    <property type="entry name" value="Tetratricopeptide repeat domain"/>
    <property type="match status" value="1"/>
</dbReference>
<evidence type="ECO:0000313" key="9">
    <source>
        <dbReference type="Proteomes" id="UP000266841"/>
    </source>
</evidence>
<feature type="compositionally biased region" description="Polar residues" evidence="6">
    <location>
        <begin position="9"/>
        <end position="20"/>
    </location>
</feature>
<dbReference type="PANTHER" id="PTHR11102">
    <property type="entry name" value="SEL-1-LIKE PROTEIN"/>
    <property type="match status" value="1"/>
</dbReference>
<dbReference type="OrthoDB" id="193263at2759"/>
<gene>
    <name evidence="8" type="ORF">THAOC_29647</name>
</gene>
<feature type="region of interest" description="Disordered" evidence="6">
    <location>
        <begin position="1"/>
        <end position="92"/>
    </location>
</feature>
<dbReference type="Proteomes" id="UP000266841">
    <property type="component" value="Unassembled WGS sequence"/>
</dbReference>
<accession>K0RWY4</accession>
<evidence type="ECO:0000256" key="2">
    <source>
        <dbReference type="ARBA" id="ARBA00022771"/>
    </source>
</evidence>
<feature type="non-terminal residue" evidence="8">
    <location>
        <position position="1"/>
    </location>
</feature>
<dbReference type="PANTHER" id="PTHR11102:SF160">
    <property type="entry name" value="ERAD-ASSOCIATED E3 UBIQUITIN-PROTEIN LIGASE COMPONENT HRD3"/>
    <property type="match status" value="1"/>
</dbReference>
<evidence type="ECO:0000256" key="3">
    <source>
        <dbReference type="ARBA" id="ARBA00022833"/>
    </source>
</evidence>
<dbReference type="PROSITE" id="PS01360">
    <property type="entry name" value="ZF_MYND_1"/>
    <property type="match status" value="1"/>
</dbReference>
<dbReference type="InterPro" id="IPR006597">
    <property type="entry name" value="Sel1-like"/>
</dbReference>
<keyword evidence="9" id="KW-1185">Reference proteome</keyword>
<feature type="domain" description="MYND-type" evidence="7">
    <location>
        <begin position="133"/>
        <end position="174"/>
    </location>
</feature>
<dbReference type="SUPFAM" id="SSF81901">
    <property type="entry name" value="HCP-like"/>
    <property type="match status" value="1"/>
</dbReference>
<comment type="caution">
    <text evidence="8">The sequence shown here is derived from an EMBL/GenBank/DDBJ whole genome shotgun (WGS) entry which is preliminary data.</text>
</comment>
<dbReference type="InterPro" id="IPR050767">
    <property type="entry name" value="Sel1_AlgK"/>
</dbReference>
<comment type="similarity">
    <text evidence="4">Belongs to the sel-1 family.</text>
</comment>
<organism evidence="8 9">
    <name type="scientific">Thalassiosira oceanica</name>
    <name type="common">Marine diatom</name>
    <dbReference type="NCBI Taxonomy" id="159749"/>
    <lineage>
        <taxon>Eukaryota</taxon>
        <taxon>Sar</taxon>
        <taxon>Stramenopiles</taxon>
        <taxon>Ochrophyta</taxon>
        <taxon>Bacillariophyta</taxon>
        <taxon>Coscinodiscophyceae</taxon>
        <taxon>Thalassiosirophycidae</taxon>
        <taxon>Thalassiosirales</taxon>
        <taxon>Thalassiosiraceae</taxon>
        <taxon>Thalassiosira</taxon>
    </lineage>
</organism>
<name>K0RWY4_THAOC</name>
<dbReference type="GO" id="GO:0008270">
    <property type="term" value="F:zinc ion binding"/>
    <property type="evidence" value="ECO:0007669"/>
    <property type="project" value="UniProtKB-KW"/>
</dbReference>
<evidence type="ECO:0000256" key="6">
    <source>
        <dbReference type="SAM" id="MobiDB-lite"/>
    </source>
</evidence>
<dbReference type="Pfam" id="PF08238">
    <property type="entry name" value="Sel1"/>
    <property type="match status" value="2"/>
</dbReference>
<keyword evidence="1" id="KW-0479">Metal-binding</keyword>
<dbReference type="SMART" id="SM00671">
    <property type="entry name" value="SEL1"/>
    <property type="match status" value="3"/>
</dbReference>
<evidence type="ECO:0000256" key="4">
    <source>
        <dbReference type="ARBA" id="ARBA00038101"/>
    </source>
</evidence>
<dbReference type="EMBL" id="AGNL01042043">
    <property type="protein sequence ID" value="EJK51202.1"/>
    <property type="molecule type" value="Genomic_DNA"/>
</dbReference>
<dbReference type="Gene3D" id="6.10.140.2220">
    <property type="match status" value="1"/>
</dbReference>
<evidence type="ECO:0000259" key="7">
    <source>
        <dbReference type="PROSITE" id="PS50865"/>
    </source>
</evidence>
<dbReference type="Pfam" id="PF01753">
    <property type="entry name" value="zf-MYND"/>
    <property type="match status" value="1"/>
</dbReference>
<dbReference type="SUPFAM" id="SSF144232">
    <property type="entry name" value="HIT/MYND zinc finger-like"/>
    <property type="match status" value="1"/>
</dbReference>
<evidence type="ECO:0000313" key="8">
    <source>
        <dbReference type="EMBL" id="EJK51202.1"/>
    </source>
</evidence>
<dbReference type="InterPro" id="IPR002893">
    <property type="entry name" value="Znf_MYND"/>
</dbReference>
<keyword evidence="2 5" id="KW-0863">Zinc-finger</keyword>
<dbReference type="PROSITE" id="PS50865">
    <property type="entry name" value="ZF_MYND_2"/>
    <property type="match status" value="1"/>
</dbReference>